<dbReference type="Gene3D" id="1.10.10.10">
    <property type="entry name" value="Winged helix-like DNA-binding domain superfamily/Winged helix DNA-binding domain"/>
    <property type="match status" value="1"/>
</dbReference>
<evidence type="ECO:0000259" key="2">
    <source>
        <dbReference type="PROSITE" id="PS50069"/>
    </source>
</evidence>
<dbReference type="SMR" id="A2ENF7"/>
<evidence type="ECO:0000313" key="3">
    <source>
        <dbReference type="EMBL" id="EAY05827.1"/>
    </source>
</evidence>
<dbReference type="OrthoDB" id="27073at2759"/>
<dbReference type="InterPro" id="IPR036388">
    <property type="entry name" value="WH-like_DNA-bd_sf"/>
</dbReference>
<sequence>MKKAAQNVLDNTINFFEGLSPVVVIPDIIEERLSSSNIVNYQAAKGLFFGAVNRALRKYCISQQKNLIMMKRYSLMHALIGFWWSFENKLYDYAMQTGLIFEEVTKLESNQRSGVILNETYFQIVRLGFQNWADYILNFKFVSDEFLTMLKLIEEAPALYPYQDNTFIPKLINYLGLIKKTPEAAEEDLSLIIFISASLRLFIQHKNMYPEAVTEDLQYCSMLVDSMPVHIMYSRKFDEVRDKSIKILESIEKKVDVVNRSPANFTVFDSVEYQELLKMIYSCNPEIYMKEYVPLQLKQISNVFQSKRIDPKTTSPRVVFDFLHNTIYPIYKMLDDIMQNNMDHRRKFAALFAERFMPIKLFADFRGFFIQNDEKLITSIWNMSKFLTDYVAIISDAFYSYFKRTIDKYVLQKHEDDLNEEVLRINNYVDNVFGHDQLMVLTRSSIYMPHQSDQQLLGRARGLIEMAHEPKKMNVSIRELFDIVPHVKDKQDLFTSIAKFIQNQLLSKIDPNIELEQSLINSMGQYADYEYIQPIKQIVNDFAHRFDFWNEVKQKISDSSDVKIMVLPSTTWTKIMKNDRLKVFNEFDSLKAAFLKEFKRKNPKKSLIFMDPNSLVEARGRLKGMDRELKFLFNGTQFAIVKFLEGKSYANSDQLKSVAISEDTQEQIDNLVNSGLLEYSNGYYKLADNIPSSMHRNYAIKYTSAENMAMALLKMQDIEKSVSACIIRILKTGKKLNASEIVVEVKKRTAQYFRVDDDTIREQIRDAEIKEFIRMGQESGKYSYLP</sequence>
<keyword evidence="4" id="KW-1185">Reference proteome</keyword>
<feature type="domain" description="Cullin family profile" evidence="2">
    <location>
        <begin position="443"/>
        <end position="671"/>
    </location>
</feature>
<dbReference type="VEuPathDB" id="TrichDB:TVAGG3_0491060"/>
<comment type="similarity">
    <text evidence="1">Belongs to the cullin family.</text>
</comment>
<evidence type="ECO:0000313" key="4">
    <source>
        <dbReference type="Proteomes" id="UP000001542"/>
    </source>
</evidence>
<reference evidence="3" key="2">
    <citation type="journal article" date="2007" name="Science">
        <title>Draft genome sequence of the sexually transmitted pathogen Trichomonas vaginalis.</title>
        <authorList>
            <person name="Carlton J.M."/>
            <person name="Hirt R.P."/>
            <person name="Silva J.C."/>
            <person name="Delcher A.L."/>
            <person name="Schatz M."/>
            <person name="Zhao Q."/>
            <person name="Wortman J.R."/>
            <person name="Bidwell S.L."/>
            <person name="Alsmark U.C.M."/>
            <person name="Besteiro S."/>
            <person name="Sicheritz-Ponten T."/>
            <person name="Noel C.J."/>
            <person name="Dacks J.B."/>
            <person name="Foster P.G."/>
            <person name="Simillion C."/>
            <person name="Van de Peer Y."/>
            <person name="Miranda-Saavedra D."/>
            <person name="Barton G.J."/>
            <person name="Westrop G.D."/>
            <person name="Mueller S."/>
            <person name="Dessi D."/>
            <person name="Fiori P.L."/>
            <person name="Ren Q."/>
            <person name="Paulsen I."/>
            <person name="Zhang H."/>
            <person name="Bastida-Corcuera F.D."/>
            <person name="Simoes-Barbosa A."/>
            <person name="Brown M.T."/>
            <person name="Hayes R.D."/>
            <person name="Mukherjee M."/>
            <person name="Okumura C.Y."/>
            <person name="Schneider R."/>
            <person name="Smith A.J."/>
            <person name="Vanacova S."/>
            <person name="Villalvazo M."/>
            <person name="Haas B.J."/>
            <person name="Pertea M."/>
            <person name="Feldblyum T.V."/>
            <person name="Utterback T.R."/>
            <person name="Shu C.L."/>
            <person name="Osoegawa K."/>
            <person name="de Jong P.J."/>
            <person name="Hrdy I."/>
            <person name="Horvathova L."/>
            <person name="Zubacova Z."/>
            <person name="Dolezal P."/>
            <person name="Malik S.B."/>
            <person name="Logsdon J.M. Jr."/>
            <person name="Henze K."/>
            <person name="Gupta A."/>
            <person name="Wang C.C."/>
            <person name="Dunne R.L."/>
            <person name="Upcroft J.A."/>
            <person name="Upcroft P."/>
            <person name="White O."/>
            <person name="Salzberg S.L."/>
            <person name="Tang P."/>
            <person name="Chiu C.-H."/>
            <person name="Lee Y.-S."/>
            <person name="Embley T.M."/>
            <person name="Coombs G.H."/>
            <person name="Mottram J.C."/>
            <person name="Tachezy J."/>
            <person name="Fraser-Liggett C.M."/>
            <person name="Johnson P.J."/>
        </authorList>
    </citation>
    <scope>NUCLEOTIDE SEQUENCE [LARGE SCALE GENOMIC DNA]</scope>
    <source>
        <strain evidence="3">G3</strain>
    </source>
</reference>
<dbReference type="InterPro" id="IPR036390">
    <property type="entry name" value="WH_DNA-bd_sf"/>
</dbReference>
<dbReference type="InParanoid" id="A2ENF7"/>
<dbReference type="Proteomes" id="UP000001542">
    <property type="component" value="Unassembled WGS sequence"/>
</dbReference>
<proteinExistence type="inferred from homology"/>
<dbReference type="InterPro" id="IPR036317">
    <property type="entry name" value="Cullin_homology_sf"/>
</dbReference>
<dbReference type="PROSITE" id="PS50069">
    <property type="entry name" value="CULLIN_2"/>
    <property type="match status" value="1"/>
</dbReference>
<accession>A2ENF7</accession>
<dbReference type="RefSeq" id="XP_001318050.1">
    <property type="nucleotide sequence ID" value="XM_001318015.1"/>
</dbReference>
<protein>
    <recommendedName>
        <fullName evidence="2">Cullin family profile domain-containing protein</fullName>
    </recommendedName>
</protein>
<dbReference type="EMBL" id="DS113439">
    <property type="protein sequence ID" value="EAY05827.1"/>
    <property type="molecule type" value="Genomic_DNA"/>
</dbReference>
<dbReference type="STRING" id="5722.A2ENF7"/>
<dbReference type="VEuPathDB" id="TrichDB:TVAG_202850"/>
<dbReference type="InterPro" id="IPR016158">
    <property type="entry name" value="Cullin_homology"/>
</dbReference>
<dbReference type="SUPFAM" id="SSF75632">
    <property type="entry name" value="Cullin homology domain"/>
    <property type="match status" value="1"/>
</dbReference>
<name>A2ENF7_TRIV3</name>
<evidence type="ECO:0000256" key="1">
    <source>
        <dbReference type="PROSITE-ProRule" id="PRU00330"/>
    </source>
</evidence>
<dbReference type="SUPFAM" id="SSF46785">
    <property type="entry name" value="Winged helix' DNA-binding domain"/>
    <property type="match status" value="1"/>
</dbReference>
<gene>
    <name evidence="3" type="ORF">TVAG_202850</name>
</gene>
<organism evidence="3 4">
    <name type="scientific">Trichomonas vaginalis (strain ATCC PRA-98 / G3)</name>
    <dbReference type="NCBI Taxonomy" id="412133"/>
    <lineage>
        <taxon>Eukaryota</taxon>
        <taxon>Metamonada</taxon>
        <taxon>Parabasalia</taxon>
        <taxon>Trichomonadida</taxon>
        <taxon>Trichomonadidae</taxon>
        <taxon>Trichomonas</taxon>
    </lineage>
</organism>
<reference evidence="3" key="1">
    <citation type="submission" date="2006-10" db="EMBL/GenBank/DDBJ databases">
        <authorList>
            <person name="Amadeo P."/>
            <person name="Zhao Q."/>
            <person name="Wortman J."/>
            <person name="Fraser-Liggett C."/>
            <person name="Carlton J."/>
        </authorList>
    </citation>
    <scope>NUCLEOTIDE SEQUENCE</scope>
    <source>
        <strain evidence="3">G3</strain>
    </source>
</reference>
<dbReference type="AlphaFoldDB" id="A2ENF7"/>
<dbReference type="KEGG" id="tva:4763698"/>